<dbReference type="GO" id="GO:0005524">
    <property type="term" value="F:ATP binding"/>
    <property type="evidence" value="ECO:0007669"/>
    <property type="project" value="InterPro"/>
</dbReference>
<dbReference type="SUPFAM" id="SSF52540">
    <property type="entry name" value="P-loop containing nucleoside triphosphate hydrolases"/>
    <property type="match status" value="1"/>
</dbReference>
<dbReference type="InterPro" id="IPR027417">
    <property type="entry name" value="P-loop_NTPase"/>
</dbReference>
<dbReference type="Proteomes" id="UP000279277">
    <property type="component" value="Segment"/>
</dbReference>
<dbReference type="CDD" id="cd00009">
    <property type="entry name" value="AAA"/>
    <property type="match status" value="1"/>
</dbReference>
<dbReference type="InterPro" id="IPR011704">
    <property type="entry name" value="ATPase_dyneun-rel_AAA"/>
</dbReference>
<dbReference type="GO" id="GO:0016887">
    <property type="term" value="F:ATP hydrolysis activity"/>
    <property type="evidence" value="ECO:0007669"/>
    <property type="project" value="InterPro"/>
</dbReference>
<evidence type="ECO:0000259" key="1">
    <source>
        <dbReference type="Pfam" id="PF07728"/>
    </source>
</evidence>
<dbReference type="InterPro" id="IPR050764">
    <property type="entry name" value="CbbQ/NirQ/NorQ/GpvN"/>
</dbReference>
<gene>
    <name evidence="2" type="primary">55</name>
    <name evidence="2" type="ORF">PBI_CANTARE_55</name>
</gene>
<dbReference type="Gene3D" id="3.40.50.300">
    <property type="entry name" value="P-loop containing nucleotide triphosphate hydrolases"/>
    <property type="match status" value="1"/>
</dbReference>
<dbReference type="Pfam" id="PF07728">
    <property type="entry name" value="AAA_5"/>
    <property type="match status" value="1"/>
</dbReference>
<organism evidence="2 3">
    <name type="scientific">Brevibacterium phage Cantare</name>
    <dbReference type="NCBI Taxonomy" id="2338395"/>
    <lineage>
        <taxon>Viruses</taxon>
        <taxon>Duplodnaviria</taxon>
        <taxon>Heunggongvirae</taxon>
        <taxon>Uroviricota</taxon>
        <taxon>Caudoviricetes</taxon>
        <taxon>Cantarevirus</taxon>
        <taxon>Cantarevirus cantare</taxon>
    </lineage>
</organism>
<feature type="domain" description="ATPase dynein-related AAA" evidence="1">
    <location>
        <begin position="61"/>
        <end position="197"/>
    </location>
</feature>
<dbReference type="PANTHER" id="PTHR42759">
    <property type="entry name" value="MOXR FAMILY PROTEIN"/>
    <property type="match status" value="1"/>
</dbReference>
<evidence type="ECO:0000313" key="3">
    <source>
        <dbReference type="Proteomes" id="UP000279277"/>
    </source>
</evidence>
<dbReference type="GeneID" id="77952991"/>
<keyword evidence="3" id="KW-1185">Reference proteome</keyword>
<dbReference type="EMBL" id="MK016493">
    <property type="protein sequence ID" value="AYQ99275.1"/>
    <property type="molecule type" value="Genomic_DNA"/>
</dbReference>
<protein>
    <submittedName>
        <fullName evidence="2">AAA-ATPase</fullName>
    </submittedName>
</protein>
<dbReference type="KEGG" id="vg:77952991"/>
<dbReference type="PANTHER" id="PTHR42759:SF1">
    <property type="entry name" value="MAGNESIUM-CHELATASE SUBUNIT CHLD"/>
    <property type="match status" value="1"/>
</dbReference>
<sequence length="340" mass="38043">MTDMATNSRPKLRKAKTVTDNLELTANIPDASYAKSHITRDLNAGKTEYEIFDYAMANKCNVLIEGPSGAGKTNASIAYASKKQIPFYSVASNAGVDPSQLFGRYIPDEVNGGFEWVDGAVTSIVRHGGVLLLNEINFMPERISTVLFSLLDSRRSITLMDHKSETIKAHDDVLIIGDMNPGYEGTRPLNKAFRNRFSIQMVWDYDPKVESKLVESKSLMKIAKDIRVQTVNGEYTTPMGTNMLIEFEQIATGLGYDFAVQNIANHFTDTERDSVIKMFASKHTAIKTELGIIKPVVADEEDAPFKSKYPMNHPIWDKRKKMTIGEMDEELGIKGVDWEL</sequence>
<accession>A0A3G3LYV9</accession>
<name>A0A3G3LYV9_9CAUD</name>
<reference evidence="2 3" key="1">
    <citation type="submission" date="2018-10" db="EMBL/GenBank/DDBJ databases">
        <authorList>
            <person name="Zack K."/>
            <person name="Garlena R.A."/>
            <person name="Russell D.A."/>
            <person name="Pope W.H."/>
            <person name="Jacobs-Sera D."/>
            <person name="Hatfull G.F."/>
        </authorList>
    </citation>
    <scope>NUCLEOTIDE SEQUENCE [LARGE SCALE GENOMIC DNA]</scope>
</reference>
<dbReference type="RefSeq" id="YP_010676630.1">
    <property type="nucleotide sequence ID" value="NC_071014.1"/>
</dbReference>
<evidence type="ECO:0000313" key="2">
    <source>
        <dbReference type="EMBL" id="AYQ99275.1"/>
    </source>
</evidence>
<proteinExistence type="predicted"/>